<feature type="transmembrane region" description="Helical" evidence="1">
    <location>
        <begin position="33"/>
        <end position="53"/>
    </location>
</feature>
<dbReference type="Proteomes" id="UP001165297">
    <property type="component" value="Unassembled WGS sequence"/>
</dbReference>
<evidence type="ECO:0000313" key="2">
    <source>
        <dbReference type="EMBL" id="MCB2379362.1"/>
    </source>
</evidence>
<keyword evidence="1" id="KW-0472">Membrane</keyword>
<gene>
    <name evidence="2" type="ORF">LGH70_17320</name>
</gene>
<protein>
    <recommendedName>
        <fullName evidence="4">DUF3592 domain-containing protein</fullName>
    </recommendedName>
</protein>
<keyword evidence="1" id="KW-0812">Transmembrane</keyword>
<dbReference type="RefSeq" id="WP_226188161.1">
    <property type="nucleotide sequence ID" value="NZ_JAJADQ010000009.1"/>
</dbReference>
<accession>A0ABS8AI49</accession>
<sequence length="174" mass="19376">MPNKLGAALLPHHRKLYRRVLWLEAGLSLGEQLLRLVLIAVGAVVMALVLPFIPSRHSGFEIPDTMEEYAPKLLASLGLLVLLFGYGVYQFLLKPHRNRQAGYQLVGEFDVRRKTSVLGAMWLELAPDETHRVSVPARLYASLSPGDRVEVRYSASYDLLSIRKVSGLPANTTV</sequence>
<name>A0ABS8AI49_9BACT</name>
<keyword evidence="3" id="KW-1185">Reference proteome</keyword>
<evidence type="ECO:0000256" key="1">
    <source>
        <dbReference type="SAM" id="Phobius"/>
    </source>
</evidence>
<keyword evidence="1" id="KW-1133">Transmembrane helix</keyword>
<proteinExistence type="predicted"/>
<dbReference type="EMBL" id="JAJADQ010000009">
    <property type="protein sequence ID" value="MCB2379362.1"/>
    <property type="molecule type" value="Genomic_DNA"/>
</dbReference>
<organism evidence="2 3">
    <name type="scientific">Hymenobacter nitidus</name>
    <dbReference type="NCBI Taxonomy" id="2880929"/>
    <lineage>
        <taxon>Bacteria</taxon>
        <taxon>Pseudomonadati</taxon>
        <taxon>Bacteroidota</taxon>
        <taxon>Cytophagia</taxon>
        <taxon>Cytophagales</taxon>
        <taxon>Hymenobacteraceae</taxon>
        <taxon>Hymenobacter</taxon>
    </lineage>
</organism>
<feature type="transmembrane region" description="Helical" evidence="1">
    <location>
        <begin position="73"/>
        <end position="93"/>
    </location>
</feature>
<evidence type="ECO:0000313" key="3">
    <source>
        <dbReference type="Proteomes" id="UP001165297"/>
    </source>
</evidence>
<comment type="caution">
    <text evidence="2">The sequence shown here is derived from an EMBL/GenBank/DDBJ whole genome shotgun (WGS) entry which is preliminary data.</text>
</comment>
<reference evidence="2" key="1">
    <citation type="submission" date="2021-10" db="EMBL/GenBank/DDBJ databases">
        <authorList>
            <person name="Dean J.D."/>
            <person name="Kim M.K."/>
            <person name="Newey C.N."/>
            <person name="Stoker T.S."/>
            <person name="Thompson D.W."/>
            <person name="Grose J.H."/>
        </authorList>
    </citation>
    <scope>NUCLEOTIDE SEQUENCE</scope>
    <source>
        <strain evidence="2">BT635</strain>
    </source>
</reference>
<evidence type="ECO:0008006" key="4">
    <source>
        <dbReference type="Google" id="ProtNLM"/>
    </source>
</evidence>